<dbReference type="InterPro" id="IPR011050">
    <property type="entry name" value="Pectin_lyase_fold/virulence"/>
</dbReference>
<keyword evidence="5 10" id="KW-0378">Hydrolase</keyword>
<evidence type="ECO:0000256" key="8">
    <source>
        <dbReference type="ARBA" id="ARBA00023295"/>
    </source>
</evidence>
<accession>A0ABY6U4Z8</accession>
<keyword evidence="7" id="KW-0325">Glycoprotein</keyword>
<keyword evidence="9" id="KW-0961">Cell wall biogenesis/degradation</keyword>
<feature type="chain" id="PRO_5045975928" description="Pectate lyase superfamily protein domain-containing protein" evidence="12">
    <location>
        <begin position="21"/>
        <end position="549"/>
    </location>
</feature>
<feature type="region of interest" description="Disordered" evidence="11">
    <location>
        <begin position="473"/>
        <end position="500"/>
    </location>
</feature>
<dbReference type="InterPro" id="IPR012334">
    <property type="entry name" value="Pectin_lyas_fold"/>
</dbReference>
<sequence>MVNFLNALVATAACVGTVSAQLSGPVGPVTSSSSEEASKICNILDFGGIVSTETDNHDAILRAWGACAAGGQVYIPEGDYGLASWLLLKHGNGTSINLEGTIYRTGSGGGNMILIRDSTDIEIYSANSKGAIQGYGYEFHKQGGYGPRIMRLYHVSNFSIHDITLVDSPAFHLSLDSCENGEIYNIVIRGGNKGGLDGLDVWSSNIWIHDVEVTNKDECVTVKTPSDHILVERIHCNWSGGSAMGSLGTNVSVHDIEYRDSYTHHAHQMYLIKSNGGCGNVYNIAFHNFIGHSNAYSFDLDSAWTQLALQDGDGISFSNITISSWSGMASNAAQRGPIKIHYPAGVPCTGITVRDFDIGTETGNAILYSSQNAYGSGACLQEGTAYVQFSSTQTISTLPSTNYATKMAGELSTGLGLTASIAIPTIPASFFPGKLPISAILGSFRDAKTSRAGTSSETIPVLTPSSTLILTVSRDASATSSTSGTEADQDRVTQTSSFSHIGNSTTSTVVVIMTPLPTGSSSKDVASENLSSRSLRPSCGGRHSHHHRH</sequence>
<comment type="subcellular location">
    <subcellularLocation>
        <location evidence="1">Secreted</location>
    </subcellularLocation>
</comment>
<dbReference type="EMBL" id="CABFNS010000742">
    <property type="protein sequence ID" value="VUC26106.1"/>
    <property type="molecule type" value="Genomic_DNA"/>
</dbReference>
<evidence type="ECO:0000256" key="10">
    <source>
        <dbReference type="RuleBase" id="RU361169"/>
    </source>
</evidence>
<evidence type="ECO:0000256" key="1">
    <source>
        <dbReference type="ARBA" id="ARBA00004613"/>
    </source>
</evidence>
<evidence type="ECO:0000313" key="13">
    <source>
        <dbReference type="EMBL" id="VUC26106.1"/>
    </source>
</evidence>
<keyword evidence="4 12" id="KW-0732">Signal</keyword>
<evidence type="ECO:0000256" key="6">
    <source>
        <dbReference type="ARBA" id="ARBA00023157"/>
    </source>
</evidence>
<comment type="caution">
    <text evidence="13">The sequence shown here is derived from an EMBL/GenBank/DDBJ whole genome shotgun (WGS) entry which is preliminary data.</text>
</comment>
<name>A0ABY6U4Z8_BIOOC</name>
<dbReference type="PANTHER" id="PTHR31736">
    <property type="match status" value="1"/>
</dbReference>
<feature type="signal peptide" evidence="12">
    <location>
        <begin position="1"/>
        <end position="20"/>
    </location>
</feature>
<dbReference type="InterPro" id="IPR000743">
    <property type="entry name" value="Glyco_hydro_28"/>
</dbReference>
<proteinExistence type="inferred from homology"/>
<keyword evidence="8 10" id="KW-0326">Glycosidase</keyword>
<keyword evidence="14" id="KW-1185">Reference proteome</keyword>
<evidence type="ECO:0000256" key="5">
    <source>
        <dbReference type="ARBA" id="ARBA00022801"/>
    </source>
</evidence>
<evidence type="ECO:0008006" key="15">
    <source>
        <dbReference type="Google" id="ProtNLM"/>
    </source>
</evidence>
<comment type="similarity">
    <text evidence="2 10">Belongs to the glycosyl hydrolase 28 family.</text>
</comment>
<dbReference type="Proteomes" id="UP000766486">
    <property type="component" value="Unassembled WGS sequence"/>
</dbReference>
<dbReference type="Gene3D" id="2.160.20.10">
    <property type="entry name" value="Single-stranded right-handed beta-helix, Pectin lyase-like"/>
    <property type="match status" value="1"/>
</dbReference>
<evidence type="ECO:0000256" key="9">
    <source>
        <dbReference type="ARBA" id="ARBA00023316"/>
    </source>
</evidence>
<protein>
    <recommendedName>
        <fullName evidence="15">Pectate lyase superfamily protein domain-containing protein</fullName>
    </recommendedName>
</protein>
<evidence type="ECO:0000256" key="11">
    <source>
        <dbReference type="SAM" id="MobiDB-lite"/>
    </source>
</evidence>
<dbReference type="SUPFAM" id="SSF51126">
    <property type="entry name" value="Pectin lyase-like"/>
    <property type="match status" value="1"/>
</dbReference>
<feature type="region of interest" description="Disordered" evidence="11">
    <location>
        <begin position="517"/>
        <end position="549"/>
    </location>
</feature>
<evidence type="ECO:0000256" key="4">
    <source>
        <dbReference type="ARBA" id="ARBA00022729"/>
    </source>
</evidence>
<evidence type="ECO:0000256" key="12">
    <source>
        <dbReference type="SAM" id="SignalP"/>
    </source>
</evidence>
<dbReference type="PANTHER" id="PTHR31736:SF19">
    <property type="entry name" value="PECTIN LYASE SUPERFAMILY PROTEIN-RELATED"/>
    <property type="match status" value="1"/>
</dbReference>
<evidence type="ECO:0000256" key="3">
    <source>
        <dbReference type="ARBA" id="ARBA00022525"/>
    </source>
</evidence>
<reference evidence="13 14" key="1">
    <citation type="submission" date="2019-06" db="EMBL/GenBank/DDBJ databases">
        <authorList>
            <person name="Broberg M."/>
        </authorList>
    </citation>
    <scope>NUCLEOTIDE SEQUENCE [LARGE SCALE GENOMIC DNA]</scope>
</reference>
<feature type="compositionally biased region" description="Polar residues" evidence="11">
    <location>
        <begin position="517"/>
        <end position="535"/>
    </location>
</feature>
<keyword evidence="6" id="KW-1015">Disulfide bond</keyword>
<organism evidence="13 14">
    <name type="scientific">Bionectria ochroleuca</name>
    <name type="common">Gliocladium roseum</name>
    <dbReference type="NCBI Taxonomy" id="29856"/>
    <lineage>
        <taxon>Eukaryota</taxon>
        <taxon>Fungi</taxon>
        <taxon>Dikarya</taxon>
        <taxon>Ascomycota</taxon>
        <taxon>Pezizomycotina</taxon>
        <taxon>Sordariomycetes</taxon>
        <taxon>Hypocreomycetidae</taxon>
        <taxon>Hypocreales</taxon>
        <taxon>Bionectriaceae</taxon>
        <taxon>Clonostachys</taxon>
    </lineage>
</organism>
<evidence type="ECO:0000256" key="2">
    <source>
        <dbReference type="ARBA" id="ARBA00008834"/>
    </source>
</evidence>
<evidence type="ECO:0000313" key="14">
    <source>
        <dbReference type="Proteomes" id="UP000766486"/>
    </source>
</evidence>
<gene>
    <name evidence="13" type="ORF">CLO192961_LOCUS179605</name>
</gene>
<evidence type="ECO:0000256" key="7">
    <source>
        <dbReference type="ARBA" id="ARBA00023180"/>
    </source>
</evidence>
<keyword evidence="3" id="KW-0964">Secreted</keyword>
<dbReference type="Pfam" id="PF00295">
    <property type="entry name" value="Glyco_hydro_28"/>
    <property type="match status" value="1"/>
</dbReference>